<dbReference type="FunFam" id="1.25.40.10:FF:000687">
    <property type="entry name" value="Pentatricopeptide repeat-containing protein At4g33170"/>
    <property type="match status" value="1"/>
</dbReference>
<keyword evidence="5" id="KW-1185">Reference proteome</keyword>
<organism evidence="4 5">
    <name type="scientific">Cocos nucifera</name>
    <name type="common">Coconut palm</name>
    <dbReference type="NCBI Taxonomy" id="13894"/>
    <lineage>
        <taxon>Eukaryota</taxon>
        <taxon>Viridiplantae</taxon>
        <taxon>Streptophyta</taxon>
        <taxon>Embryophyta</taxon>
        <taxon>Tracheophyta</taxon>
        <taxon>Spermatophyta</taxon>
        <taxon>Magnoliopsida</taxon>
        <taxon>Liliopsida</taxon>
        <taxon>Arecaceae</taxon>
        <taxon>Arecoideae</taxon>
        <taxon>Cocoseae</taxon>
        <taxon>Attaleinae</taxon>
        <taxon>Cocos</taxon>
    </lineage>
</organism>
<reference evidence="4" key="1">
    <citation type="journal article" date="2017" name="Gigascience">
        <title>The genome draft of coconut (Cocos nucifera).</title>
        <authorList>
            <person name="Xiao Y."/>
            <person name="Xu P."/>
            <person name="Fan H."/>
            <person name="Baudouin L."/>
            <person name="Xia W."/>
            <person name="Bocs S."/>
            <person name="Xu J."/>
            <person name="Li Q."/>
            <person name="Guo A."/>
            <person name="Zhou L."/>
            <person name="Li J."/>
            <person name="Wu Y."/>
            <person name="Ma Z."/>
            <person name="Armero A."/>
            <person name="Issali A.E."/>
            <person name="Liu N."/>
            <person name="Peng M."/>
            <person name="Yang Y."/>
        </authorList>
    </citation>
    <scope>NUCLEOTIDE SEQUENCE</scope>
    <source>
        <tissue evidence="4">Spear leaf of Hainan Tall coconut</tissue>
    </source>
</reference>
<evidence type="ECO:0000313" key="5">
    <source>
        <dbReference type="Proteomes" id="UP000797356"/>
    </source>
</evidence>
<feature type="repeat" description="PPR" evidence="2">
    <location>
        <begin position="373"/>
        <end position="407"/>
    </location>
</feature>
<evidence type="ECO:0000313" key="4">
    <source>
        <dbReference type="EMBL" id="KAG1358804.1"/>
    </source>
</evidence>
<dbReference type="FunFam" id="1.25.40.10:FF:000243">
    <property type="entry name" value="Pentatricopeptide repeat-containing protein chloroplastic"/>
    <property type="match status" value="1"/>
</dbReference>
<dbReference type="InterPro" id="IPR046849">
    <property type="entry name" value="E2_motif"/>
</dbReference>
<proteinExistence type="predicted"/>
<dbReference type="OrthoDB" id="3231855at2759"/>
<dbReference type="FunFam" id="1.25.40.10:FF:000366">
    <property type="entry name" value="Pentatricopeptide (PPR) repeat-containing protein"/>
    <property type="match status" value="1"/>
</dbReference>
<feature type="repeat" description="PPR" evidence="2">
    <location>
        <begin position="99"/>
        <end position="133"/>
    </location>
</feature>
<evidence type="ECO:0000256" key="2">
    <source>
        <dbReference type="PROSITE-ProRule" id="PRU00708"/>
    </source>
</evidence>
<dbReference type="FunFam" id="1.25.40.10:FF:001086">
    <property type="entry name" value="Pentatricopeptide repeat-containing protein At4g33170"/>
    <property type="match status" value="1"/>
</dbReference>
<dbReference type="InterPro" id="IPR046960">
    <property type="entry name" value="PPR_At4g14850-like_plant"/>
</dbReference>
<dbReference type="InterPro" id="IPR002885">
    <property type="entry name" value="PPR_rpt"/>
</dbReference>
<dbReference type="Pfam" id="PF13041">
    <property type="entry name" value="PPR_2"/>
    <property type="match status" value="3"/>
</dbReference>
<dbReference type="InterPro" id="IPR011990">
    <property type="entry name" value="TPR-like_helical_dom_sf"/>
</dbReference>
<dbReference type="InterPro" id="IPR046848">
    <property type="entry name" value="E_motif"/>
</dbReference>
<dbReference type="FunFam" id="1.25.40.10:FF:000343">
    <property type="entry name" value="Pentatricopeptide repeat-containing protein At3g58590"/>
    <property type="match status" value="1"/>
</dbReference>
<feature type="domain" description="DYW" evidence="3">
    <location>
        <begin position="892"/>
        <end position="984"/>
    </location>
</feature>
<dbReference type="AlphaFoldDB" id="A0A8K0IH28"/>
<dbReference type="NCBIfam" id="TIGR00756">
    <property type="entry name" value="PPR"/>
    <property type="match status" value="6"/>
</dbReference>
<dbReference type="Proteomes" id="UP000797356">
    <property type="component" value="Chromosome 8"/>
</dbReference>
<keyword evidence="1" id="KW-0677">Repeat</keyword>
<dbReference type="Pfam" id="PF01535">
    <property type="entry name" value="PPR"/>
    <property type="match status" value="6"/>
</dbReference>
<dbReference type="PANTHER" id="PTHR47926">
    <property type="entry name" value="PENTATRICOPEPTIDE REPEAT-CONTAINING PROTEIN"/>
    <property type="match status" value="1"/>
</dbReference>
<evidence type="ECO:0000256" key="1">
    <source>
        <dbReference type="ARBA" id="ARBA00022737"/>
    </source>
</evidence>
<feature type="repeat" description="PPR" evidence="2">
    <location>
        <begin position="475"/>
        <end position="509"/>
    </location>
</feature>
<dbReference type="EMBL" id="CM017879">
    <property type="protein sequence ID" value="KAG1358804.1"/>
    <property type="molecule type" value="Genomic_DNA"/>
</dbReference>
<dbReference type="Pfam" id="PF20430">
    <property type="entry name" value="Eplus_motif"/>
    <property type="match status" value="1"/>
</dbReference>
<dbReference type="GO" id="GO:0003723">
    <property type="term" value="F:RNA binding"/>
    <property type="evidence" value="ECO:0007669"/>
    <property type="project" value="InterPro"/>
</dbReference>
<dbReference type="Pfam" id="PF20431">
    <property type="entry name" value="E_motif"/>
    <property type="match status" value="1"/>
</dbReference>
<dbReference type="PROSITE" id="PS51375">
    <property type="entry name" value="PPR"/>
    <property type="match status" value="6"/>
</dbReference>
<dbReference type="Pfam" id="PF12854">
    <property type="entry name" value="PPR_1"/>
    <property type="match status" value="1"/>
</dbReference>
<reference evidence="4" key="2">
    <citation type="submission" date="2019-07" db="EMBL/GenBank/DDBJ databases">
        <authorList>
            <person name="Yang Y."/>
            <person name="Bocs S."/>
            <person name="Baudouin L."/>
        </authorList>
    </citation>
    <scope>NUCLEOTIDE SEQUENCE</scope>
    <source>
        <tissue evidence="4">Spear leaf of Hainan Tall coconut</tissue>
    </source>
</reference>
<feature type="repeat" description="PPR" evidence="2">
    <location>
        <begin position="201"/>
        <end position="235"/>
    </location>
</feature>
<accession>A0A8K0IH28</accession>
<name>A0A8K0IH28_COCNU</name>
<comment type="caution">
    <text evidence="4">The sequence shown here is derived from an EMBL/GenBank/DDBJ whole genome shotgun (WGS) entry which is preliminary data.</text>
</comment>
<feature type="repeat" description="PPR" evidence="2">
    <location>
        <begin position="677"/>
        <end position="711"/>
    </location>
</feature>
<dbReference type="Gene3D" id="1.25.40.10">
    <property type="entry name" value="Tetratricopeptide repeat domain"/>
    <property type="match status" value="6"/>
</dbReference>
<evidence type="ECO:0000259" key="3">
    <source>
        <dbReference type="Pfam" id="PF14432"/>
    </source>
</evidence>
<dbReference type="GO" id="GO:0008270">
    <property type="term" value="F:zinc ion binding"/>
    <property type="evidence" value="ECO:0007669"/>
    <property type="project" value="InterPro"/>
</dbReference>
<gene>
    <name evidence="4" type="ORF">COCNU_08G002500</name>
</gene>
<dbReference type="GO" id="GO:0009451">
    <property type="term" value="P:RNA modification"/>
    <property type="evidence" value="ECO:0007669"/>
    <property type="project" value="InterPro"/>
</dbReference>
<dbReference type="FunFam" id="1.25.40.10:FF:000381">
    <property type="entry name" value="Pentatricopeptide repeat-containing protein"/>
    <property type="match status" value="1"/>
</dbReference>
<dbReference type="PANTHER" id="PTHR47926:SF543">
    <property type="entry name" value="(WILD MALAYSIAN BANANA) HYPOTHETICAL PROTEIN"/>
    <property type="match status" value="1"/>
</dbReference>
<feature type="repeat" description="PPR" evidence="2">
    <location>
        <begin position="576"/>
        <end position="610"/>
    </location>
</feature>
<sequence>MLVPFPSKTLCLKITARSSLNLPLSRLSTAPPHPSPWLPALRHAILAGDLRLGRRVHALIVTSGGAPDRFLANNLITMYSKCGSLSCARRLFDQTPRRDSVTWNSLLSAYTFHAQGDDALLLFRLMLRSAIPPSHLTFPPILKLCSSSPDLLSTSQAVHCCSIKIGLDSHSMVSSSLVNVYSMFGLLEDAQYLFDGMYERDVVLWNIMIKGYARMGLVKDAFFMFSELHRSEILHPDEASVRCILMGKEMDRNVEQVRAFGIKSCLFSNSSDVISWNKTMSEHVKAGENDSVLACFVEMKRLNAGQDNVTLVIVLSAVTGAECFEMGKQIHGMTIKAGFCSDVSVSNNLIKLYAKMNSMNSAKQVFDEMQELDLVSWNSLISSSTQNGLEEESIGLFIDMLKYGIVPDEFTLASILRACSGITRGSSFHEQVHSFAIKLSLFMDSFVLTALIDVYAKKGNLEEAEILFGGIDWFDLASCNALIAGYVTNHDNHKALDLFMSMIRNGERANHFTLATVLKACSGLVAFEQGKQIHAHAIRLGLVSDLCVSSGILDMYIKCGDFGNAAAIFNDISEPDDVAWTAMISGCVENGDEEYALTLYHQMRRSGSLPDEFTLASLIKACSCLAALEQGRQIHANAIKLECASDTFVGTSIMDMYARCGSVEDSYNLFKRMDVKNIASWNAMVLGLAQHGNGRKAIDLFKDMRSEGIQPDKITFIGVLSACSHSGLVSEAYGYFDSMHADYGMEPDIEHYSCLVDVLGRAGLLAEAERVIDTMPFNPSASMCRALLGACRIQGNIEIGQRMATRLLDLEPLDSSAYVLLSNMYAAANQWDDVANARKSMKNRNVKKDPGYSWIEVQNKVHLFVVDDKSHPETDAIYDELEDLIRRIKGEGYVPDTDYVLLDVEEEEKERSLYHHSEKLAIAYGLIKTTPPARIRVIKNLRVCGDCHNAIKYISKVVGREIVLRDASRFHCFKDGACTCGDYW</sequence>
<dbReference type="InterPro" id="IPR032867">
    <property type="entry name" value="DYW_dom"/>
</dbReference>
<dbReference type="Pfam" id="PF14432">
    <property type="entry name" value="DYW_deaminase"/>
    <property type="match status" value="1"/>
</dbReference>
<protein>
    <submittedName>
        <fullName evidence="4">Pentatricopeptide repeat-containing protein</fullName>
    </submittedName>
</protein>